<dbReference type="PANTHER" id="PTHR33295:SF20">
    <property type="entry name" value="ATPASE"/>
    <property type="match status" value="1"/>
</dbReference>
<sequence>MVLCGEKMIKRDLYLNQIKRLIDKEPIKIITGVRRSGKTYLLKSIREELENRGIKEENIFLISFESMKYNKIENFKQLDECIVNLTENIKDKVYLLFDEIQNVENWEKSINACRVDLDCDIYITGSNSELLSGEMATLISGRYYQINIYPFSFAEFIQYKKEIEKTATNDLEELFREYVEYGGMPPIQQVTKQDKYSYLSDIYNTILLKDIVTRHNIRNTDMLNRILDYVIMNLGKNFSAGNITKYLKHERRKISKDTILDYLLYSKNACFIHQAPRVDIKGKKVLQHNEKYFLVDHGFYQAKYGEIENMGSILENIVYIELLRRGYDVKIGIINNKEIDFVCTRDKEKIYIQVTYQLKSDSTIEREFSGLAKINDNFDKYVLSMDKMDFSGSGLKHRNIIDFLISDYI</sequence>
<dbReference type="EMBL" id="MZGS01000020">
    <property type="protein sequence ID" value="PWB87371.1"/>
    <property type="molecule type" value="Genomic_DNA"/>
</dbReference>
<name>A0A315XLY7_9EURY</name>
<comment type="caution">
    <text evidence="3">The sequence shown here is derived from an EMBL/GenBank/DDBJ whole genome shotgun (WGS) entry which is preliminary data.</text>
</comment>
<evidence type="ECO:0000313" key="3">
    <source>
        <dbReference type="EMBL" id="PWB87371.1"/>
    </source>
</evidence>
<evidence type="ECO:0000259" key="1">
    <source>
        <dbReference type="Pfam" id="PF13173"/>
    </source>
</evidence>
<organism evidence="3 4">
    <name type="scientific">Methanobrevibacter thaueri</name>
    <dbReference type="NCBI Taxonomy" id="190975"/>
    <lineage>
        <taxon>Archaea</taxon>
        <taxon>Methanobacteriati</taxon>
        <taxon>Methanobacteriota</taxon>
        <taxon>Methanomada group</taxon>
        <taxon>Methanobacteria</taxon>
        <taxon>Methanobacteriales</taxon>
        <taxon>Methanobacteriaceae</taxon>
        <taxon>Methanobrevibacter</taxon>
    </lineage>
</organism>
<dbReference type="PANTHER" id="PTHR33295">
    <property type="entry name" value="ATPASE"/>
    <property type="match status" value="1"/>
</dbReference>
<dbReference type="Proteomes" id="UP000251717">
    <property type="component" value="Unassembled WGS sequence"/>
</dbReference>
<keyword evidence="4" id="KW-1185">Reference proteome</keyword>
<dbReference type="InterPro" id="IPR041682">
    <property type="entry name" value="AAA_14"/>
</dbReference>
<feature type="domain" description="DUF4143" evidence="2">
    <location>
        <begin position="209"/>
        <end position="356"/>
    </location>
</feature>
<dbReference type="AlphaFoldDB" id="A0A315XLY7"/>
<feature type="domain" description="AAA" evidence="1">
    <location>
        <begin position="25"/>
        <end position="156"/>
    </location>
</feature>
<dbReference type="InterPro" id="IPR025420">
    <property type="entry name" value="DUF4143"/>
</dbReference>
<accession>A0A315XLY7</accession>
<reference evidence="3 4" key="1">
    <citation type="submission" date="2017-03" db="EMBL/GenBank/DDBJ databases">
        <title>Genome sequence of Methanobrevibacter thaueri.</title>
        <authorList>
            <person name="Poehlein A."/>
            <person name="Seedorf H."/>
            <person name="Daniel R."/>
        </authorList>
    </citation>
    <scope>NUCLEOTIDE SEQUENCE [LARGE SCALE GENOMIC DNA]</scope>
    <source>
        <strain evidence="3 4">DSM 11995</strain>
    </source>
</reference>
<evidence type="ECO:0000259" key="2">
    <source>
        <dbReference type="Pfam" id="PF13635"/>
    </source>
</evidence>
<dbReference type="SUPFAM" id="SSF52540">
    <property type="entry name" value="P-loop containing nucleoside triphosphate hydrolases"/>
    <property type="match status" value="1"/>
</dbReference>
<dbReference type="Gene3D" id="3.40.50.300">
    <property type="entry name" value="P-loop containing nucleotide triphosphate hydrolases"/>
    <property type="match status" value="1"/>
</dbReference>
<evidence type="ECO:0000313" key="4">
    <source>
        <dbReference type="Proteomes" id="UP000251717"/>
    </source>
</evidence>
<dbReference type="Pfam" id="PF13173">
    <property type="entry name" value="AAA_14"/>
    <property type="match status" value="1"/>
</dbReference>
<dbReference type="InterPro" id="IPR027417">
    <property type="entry name" value="P-loop_NTPase"/>
</dbReference>
<protein>
    <submittedName>
        <fullName evidence="3">Archaeal ATPase</fullName>
    </submittedName>
</protein>
<proteinExistence type="predicted"/>
<gene>
    <name evidence="3" type="ORF">MBBTH_09360</name>
</gene>
<dbReference type="Pfam" id="PF13635">
    <property type="entry name" value="DUF4143"/>
    <property type="match status" value="1"/>
</dbReference>